<dbReference type="InterPro" id="IPR050057">
    <property type="entry name" value="Prokaryotic/Mito_RF"/>
</dbReference>
<keyword evidence="3" id="KW-0648">Protein biosynthesis</keyword>
<keyword evidence="6" id="KW-0732">Signal</keyword>
<feature type="region of interest" description="Disordered" evidence="5">
    <location>
        <begin position="354"/>
        <end position="391"/>
    </location>
</feature>
<feature type="region of interest" description="Disordered" evidence="5">
    <location>
        <begin position="218"/>
        <end position="254"/>
    </location>
</feature>
<dbReference type="AlphaFoldDB" id="A0A0F7UT48"/>
<dbReference type="GO" id="GO:0003747">
    <property type="term" value="F:translation release factor activity"/>
    <property type="evidence" value="ECO:0007669"/>
    <property type="project" value="InterPro"/>
</dbReference>
<feature type="domain" description="Prokaryotic-type class I peptide chain release factors" evidence="7">
    <location>
        <begin position="592"/>
        <end position="608"/>
    </location>
</feature>
<dbReference type="InterPro" id="IPR045853">
    <property type="entry name" value="Pep_chain_release_fac_I_sf"/>
</dbReference>
<name>A0A0F7UT48_TOXGV</name>
<dbReference type="Pfam" id="PF03462">
    <property type="entry name" value="PCRF"/>
    <property type="match status" value="2"/>
</dbReference>
<sequence length="747" mass="82534">MGRLSLSSFCLLRTSCFFALVLSFASVVDAASISSLHPNRHTFAFRSAPFSSFAPSCLFSSFRRPSPDPPVSSPALLSAFLSPAPSSRFPTWRGAERRSGCDFVSCRSPHRLFRPRSRWRSTSSPSPSLSSCLSESLSSSLGSSVSSVSALSSPRCSSLSLDLRFSPSPRSRHFASPFFSAPPSTVPLSPFFPLALWSCKNSRPSSLSSFSFVSEARQRRRQTSRAASPPEKTGEHREERQERKERRANAQREGLRSTWGRDDFFLLPSLRELRAAASALLAASAGVEEGTLGQAERPETSGAASFWTPQSRRGSPTELPKKVISLCHQLRSWEAANEHLAHLDAELGALEASRARRKDISREDANGGEGVRDGELAGRTDKGDREKEQQEEEELSLLLQHEREATQERLREVEASIEKTALLPEKESRNENVAIVEIRPAAGGEEAQLWATDLAEMYTRFFTLQKGWRFSQLQLGGPNAGSRPPTQQRREDAVSGKRRAHANSSDSAAKDDGRSALSGALGGVTCIAFRVEGPGVYRQLLKESGVHRVQRVPRTEAQGRIHTSTATVAIVAEHNFRGVEINDADLVIRTARSSGCGGQNVNKVETAVDLLHVPTGIRVFCQQERTQAANKKAAKAVLLKKLAARHEEEVVQQMREERRDQVSSGLRSERVRTYNFRDGRVNEHRLTGGEGLFSLKSVLEGQLHALHARLDRQEAEQRVQQMVTEVSALLKAKREEENAADQRVRTR</sequence>
<feature type="region of interest" description="Disordered" evidence="5">
    <location>
        <begin position="290"/>
        <end position="318"/>
    </location>
</feature>
<evidence type="ECO:0000256" key="1">
    <source>
        <dbReference type="ARBA" id="ARBA00010835"/>
    </source>
</evidence>
<proteinExistence type="inferred from homology"/>
<dbReference type="InterPro" id="IPR000352">
    <property type="entry name" value="Pep_chain_release_fac_I"/>
</dbReference>
<evidence type="ECO:0000256" key="2">
    <source>
        <dbReference type="ARBA" id="ARBA00022481"/>
    </source>
</evidence>
<evidence type="ECO:0000313" key="8">
    <source>
        <dbReference type="EMBL" id="CEL71626.1"/>
    </source>
</evidence>
<dbReference type="Gene3D" id="3.30.160.20">
    <property type="match status" value="1"/>
</dbReference>
<evidence type="ECO:0000256" key="6">
    <source>
        <dbReference type="SAM" id="SignalP"/>
    </source>
</evidence>
<dbReference type="PROSITE" id="PS00745">
    <property type="entry name" value="RF_PROK_I"/>
    <property type="match status" value="1"/>
</dbReference>
<feature type="coiled-coil region" evidence="4">
    <location>
        <begin position="696"/>
        <end position="732"/>
    </location>
</feature>
<dbReference type="PANTHER" id="PTHR43804:SF7">
    <property type="entry name" value="LD18447P"/>
    <property type="match status" value="1"/>
</dbReference>
<dbReference type="EMBL" id="LN714490">
    <property type="protein sequence ID" value="CEL71626.1"/>
    <property type="molecule type" value="Genomic_DNA"/>
</dbReference>
<dbReference type="SMART" id="SM00937">
    <property type="entry name" value="PCRF"/>
    <property type="match status" value="1"/>
</dbReference>
<accession>A0A0F7UT48</accession>
<dbReference type="Gene3D" id="3.30.70.1660">
    <property type="match status" value="2"/>
</dbReference>
<dbReference type="SUPFAM" id="SSF75620">
    <property type="entry name" value="Release factor"/>
    <property type="match status" value="2"/>
</dbReference>
<comment type="similarity">
    <text evidence="1">Belongs to the prokaryotic/mitochondrial release factor family.</text>
</comment>
<evidence type="ECO:0000256" key="4">
    <source>
        <dbReference type="SAM" id="Coils"/>
    </source>
</evidence>
<feature type="compositionally biased region" description="Basic and acidic residues" evidence="5">
    <location>
        <begin position="358"/>
        <end position="388"/>
    </location>
</feature>
<evidence type="ECO:0000256" key="5">
    <source>
        <dbReference type="SAM" id="MobiDB-lite"/>
    </source>
</evidence>
<evidence type="ECO:0000256" key="3">
    <source>
        <dbReference type="ARBA" id="ARBA00022917"/>
    </source>
</evidence>
<feature type="chain" id="PRO_5002523590" evidence="6">
    <location>
        <begin position="31"/>
        <end position="747"/>
    </location>
</feature>
<reference evidence="8" key="1">
    <citation type="journal article" date="2015" name="PLoS ONE">
        <title>Comprehensive Evaluation of Toxoplasma gondii VEG and Neospora caninum LIV Genomes with Tachyzoite Stage Transcriptome and Proteome Defines Novel Transcript Features.</title>
        <authorList>
            <person name="Ramaprasad A."/>
            <person name="Mourier T."/>
            <person name="Naeem R."/>
            <person name="Malas T.B."/>
            <person name="Moussa E."/>
            <person name="Panigrahi A."/>
            <person name="Vermont S.J."/>
            <person name="Otto T.D."/>
            <person name="Wastling J."/>
            <person name="Pain A."/>
        </authorList>
    </citation>
    <scope>NUCLEOTIDE SEQUENCE</scope>
    <source>
        <strain evidence="8">VEG</strain>
    </source>
</reference>
<protein>
    <submittedName>
        <fullName evidence="8">Peptide chain release factor 1, putative</fullName>
    </submittedName>
</protein>
<dbReference type="PANTHER" id="PTHR43804">
    <property type="entry name" value="LD18447P"/>
    <property type="match status" value="1"/>
</dbReference>
<feature type="compositionally biased region" description="Basic and acidic residues" evidence="5">
    <location>
        <begin position="232"/>
        <end position="254"/>
    </location>
</feature>
<dbReference type="Pfam" id="PF00472">
    <property type="entry name" value="RF-1"/>
    <property type="match status" value="1"/>
</dbReference>
<keyword evidence="4" id="KW-0175">Coiled coil</keyword>
<organism evidence="8">
    <name type="scientific">Toxoplasma gondii (strain ATCC 50861 / VEG)</name>
    <dbReference type="NCBI Taxonomy" id="432359"/>
    <lineage>
        <taxon>Eukaryota</taxon>
        <taxon>Sar</taxon>
        <taxon>Alveolata</taxon>
        <taxon>Apicomplexa</taxon>
        <taxon>Conoidasida</taxon>
        <taxon>Coccidia</taxon>
        <taxon>Eucoccidiorida</taxon>
        <taxon>Eimeriorina</taxon>
        <taxon>Sarcocystidae</taxon>
        <taxon>Toxoplasma</taxon>
    </lineage>
</organism>
<feature type="signal peptide" evidence="6">
    <location>
        <begin position="1"/>
        <end position="30"/>
    </location>
</feature>
<evidence type="ECO:0000259" key="7">
    <source>
        <dbReference type="PROSITE" id="PS00745"/>
    </source>
</evidence>
<keyword evidence="2" id="KW-0488">Methylation</keyword>
<dbReference type="GO" id="GO:0005737">
    <property type="term" value="C:cytoplasm"/>
    <property type="evidence" value="ECO:0007669"/>
    <property type="project" value="UniProtKB-ARBA"/>
</dbReference>
<dbReference type="InterPro" id="IPR005139">
    <property type="entry name" value="PCRF"/>
</dbReference>
<feature type="region of interest" description="Disordered" evidence="5">
    <location>
        <begin position="475"/>
        <end position="514"/>
    </location>
</feature>
<gene>
    <name evidence="8" type="ORF">BN1205_040650</name>
</gene>